<keyword evidence="1" id="KW-1133">Transmembrane helix</keyword>
<sequence length="59" mass="6630">MVDSVTGEKGCVSMLAQYVGLNDSDWRFTAVKWYSLLWLPVALAAIASLLAKTVQWLRR</sequence>
<evidence type="ECO:0000313" key="3">
    <source>
        <dbReference type="Proteomes" id="UP000295110"/>
    </source>
</evidence>
<proteinExistence type="predicted"/>
<comment type="caution">
    <text evidence="2">The sequence shown here is derived from an EMBL/GenBank/DDBJ whole genome shotgun (WGS) entry which is preliminary data.</text>
</comment>
<protein>
    <submittedName>
        <fullName evidence="2">Uncharacterized protein</fullName>
    </submittedName>
</protein>
<name>A0A4R3UFX6_ROSSA</name>
<keyword evidence="1" id="KW-0812">Transmembrane</keyword>
<evidence type="ECO:0000313" key="2">
    <source>
        <dbReference type="EMBL" id="TCU89684.1"/>
    </source>
</evidence>
<keyword evidence="3" id="KW-1185">Reference proteome</keyword>
<accession>A0A4R3UFX6</accession>
<dbReference type="AlphaFoldDB" id="A0A4R3UFX6"/>
<gene>
    <name evidence="2" type="ORF">EV671_103415</name>
</gene>
<evidence type="ECO:0000256" key="1">
    <source>
        <dbReference type="SAM" id="Phobius"/>
    </source>
</evidence>
<organism evidence="2 3">
    <name type="scientific">Roseateles saccharophilus</name>
    <name type="common">Pseudomonas saccharophila</name>
    <dbReference type="NCBI Taxonomy" id="304"/>
    <lineage>
        <taxon>Bacteria</taxon>
        <taxon>Pseudomonadati</taxon>
        <taxon>Pseudomonadota</taxon>
        <taxon>Betaproteobacteria</taxon>
        <taxon>Burkholderiales</taxon>
        <taxon>Sphaerotilaceae</taxon>
        <taxon>Roseateles</taxon>
    </lineage>
</organism>
<dbReference type="EMBL" id="SMBU01000034">
    <property type="protein sequence ID" value="TCU89684.1"/>
    <property type="molecule type" value="Genomic_DNA"/>
</dbReference>
<reference evidence="2 3" key="1">
    <citation type="submission" date="2019-03" db="EMBL/GenBank/DDBJ databases">
        <title>Genomic Encyclopedia of Type Strains, Phase IV (KMG-IV): sequencing the most valuable type-strain genomes for metagenomic binning, comparative biology and taxonomic classification.</title>
        <authorList>
            <person name="Goeker M."/>
        </authorList>
    </citation>
    <scope>NUCLEOTIDE SEQUENCE [LARGE SCALE GENOMIC DNA]</scope>
    <source>
        <strain evidence="2 3">DSM 654</strain>
    </source>
</reference>
<dbReference type="Proteomes" id="UP000295110">
    <property type="component" value="Unassembled WGS sequence"/>
</dbReference>
<keyword evidence="1" id="KW-0472">Membrane</keyword>
<feature type="transmembrane region" description="Helical" evidence="1">
    <location>
        <begin position="33"/>
        <end position="51"/>
    </location>
</feature>